<keyword evidence="3" id="KW-1185">Reference proteome</keyword>
<proteinExistence type="predicted"/>
<evidence type="ECO:0000313" key="2">
    <source>
        <dbReference type="EMBL" id="TFD25321.1"/>
    </source>
</evidence>
<evidence type="ECO:0000259" key="1">
    <source>
        <dbReference type="Pfam" id="PF02698"/>
    </source>
</evidence>
<dbReference type="CDD" id="cd06259">
    <property type="entry name" value="YdcF-like"/>
    <property type="match status" value="1"/>
</dbReference>
<comment type="caution">
    <text evidence="2">The sequence shown here is derived from an EMBL/GenBank/DDBJ whole genome shotgun (WGS) entry which is preliminary data.</text>
</comment>
<feature type="domain" description="DUF218" evidence="1">
    <location>
        <begin position="35"/>
        <end position="141"/>
    </location>
</feature>
<dbReference type="InterPro" id="IPR003848">
    <property type="entry name" value="DUF218"/>
</dbReference>
<evidence type="ECO:0000313" key="3">
    <source>
        <dbReference type="Proteomes" id="UP000298424"/>
    </source>
</evidence>
<gene>
    <name evidence="2" type="ORF">E3T27_11230</name>
</gene>
<dbReference type="OrthoDB" id="4772924at2"/>
<dbReference type="Proteomes" id="UP000298424">
    <property type="component" value="Unassembled WGS sequence"/>
</dbReference>
<accession>A0A4R8ZFP2</accession>
<dbReference type="Pfam" id="PF02698">
    <property type="entry name" value="DUF218"/>
    <property type="match status" value="1"/>
</dbReference>
<name>A0A4R8ZFP2_9MICO</name>
<dbReference type="AlphaFoldDB" id="A0A4R8ZFP2"/>
<reference evidence="2 3" key="1">
    <citation type="submission" date="2019-03" db="EMBL/GenBank/DDBJ databases">
        <title>Genomics of glacier-inhabiting Cryobacterium strains.</title>
        <authorList>
            <person name="Liu Q."/>
            <person name="Xin Y.-H."/>
        </authorList>
    </citation>
    <scope>NUCLEOTIDE SEQUENCE [LARGE SCALE GENOMIC DNA]</scope>
    <source>
        <strain evidence="2 3">TMT1-1</strain>
    </source>
</reference>
<dbReference type="RefSeq" id="WP_134572806.1">
    <property type="nucleotide sequence ID" value="NZ_SOGT01000012.1"/>
</dbReference>
<protein>
    <submittedName>
        <fullName evidence="2">YdcF family protein</fullName>
    </submittedName>
</protein>
<dbReference type="EMBL" id="SOGT01000012">
    <property type="protein sequence ID" value="TFD25321.1"/>
    <property type="molecule type" value="Genomic_DNA"/>
</dbReference>
<sequence>MLVALTGLALLIVGLLAVTTRTVMFPREDPAGPADAIVVLGGLGSAAVVAKAVDLAESGYSGQIFISDAFGGDTRPAHLCARAVPVPGTMITVQCFDAHPTTTRGEAEAIAAFATVQGWNRVIVVTSSYHVSRARMQIGRCYAGSLAVVGARQLMDPLKWAYQFVYQSAGFVKAWITPAC</sequence>
<organism evidence="2 3">
    <name type="scientific">Cryobacterium lyxosi</name>
    <dbReference type="NCBI Taxonomy" id="1259228"/>
    <lineage>
        <taxon>Bacteria</taxon>
        <taxon>Bacillati</taxon>
        <taxon>Actinomycetota</taxon>
        <taxon>Actinomycetes</taxon>
        <taxon>Micrococcales</taxon>
        <taxon>Microbacteriaceae</taxon>
        <taxon>Cryobacterium</taxon>
    </lineage>
</organism>